<dbReference type="EMBL" id="JACCBM010000001">
    <property type="protein sequence ID" value="NYD69199.1"/>
    <property type="molecule type" value="Genomic_DNA"/>
</dbReference>
<dbReference type="PANTHER" id="PTHR30561">
    <property type="entry name" value="SMR FAMILY PROTON-DEPENDENT DRUG EFFLUX TRANSPORTER SUGE"/>
    <property type="match status" value="1"/>
</dbReference>
<evidence type="ECO:0000256" key="3">
    <source>
        <dbReference type="ARBA" id="ARBA00022475"/>
    </source>
</evidence>
<comment type="similarity">
    <text evidence="7">Belongs to the drug/metabolite transporter (DMT) superfamily. Small multidrug resistance (SMR) (TC 2.A.7.1) family.</text>
</comment>
<dbReference type="InterPro" id="IPR037185">
    <property type="entry name" value="EmrE-like"/>
</dbReference>
<evidence type="ECO:0000256" key="6">
    <source>
        <dbReference type="ARBA" id="ARBA00023136"/>
    </source>
</evidence>
<dbReference type="Pfam" id="PF00893">
    <property type="entry name" value="Multi_Drug_Res"/>
    <property type="match status" value="1"/>
</dbReference>
<sequence>MGYDLRNWLFLAAAIGLEVTATLSLRAAVDDPWWVALAVVGYSGAFVALALLLRRGAPISVIYGIWSAAGVALTAVLASLVFGEELTLTIGIGIAIVIVGVVLVETGSPHAVAPVAPVAPAAAAAAAPAQDARPTAPDAS</sequence>
<accession>A0A852SLP6</accession>
<dbReference type="RefSeq" id="WP_179546569.1">
    <property type="nucleotide sequence ID" value="NZ_BSEW01000001.1"/>
</dbReference>
<dbReference type="Gene3D" id="1.10.3730.20">
    <property type="match status" value="1"/>
</dbReference>
<organism evidence="9 10">
    <name type="scientific">Herbiconiux flava</name>
    <dbReference type="NCBI Taxonomy" id="881268"/>
    <lineage>
        <taxon>Bacteria</taxon>
        <taxon>Bacillati</taxon>
        <taxon>Actinomycetota</taxon>
        <taxon>Actinomycetes</taxon>
        <taxon>Micrococcales</taxon>
        <taxon>Microbacteriaceae</taxon>
        <taxon>Herbiconiux</taxon>
    </lineage>
</organism>
<evidence type="ECO:0000256" key="7">
    <source>
        <dbReference type="RuleBase" id="RU003942"/>
    </source>
</evidence>
<name>A0A852SLP6_9MICO</name>
<comment type="subcellular location">
    <subcellularLocation>
        <location evidence="1 7">Cell membrane</location>
        <topology evidence="1 7">Multi-pass membrane protein</topology>
    </subcellularLocation>
</comment>
<evidence type="ECO:0000313" key="9">
    <source>
        <dbReference type="EMBL" id="NYD69199.1"/>
    </source>
</evidence>
<keyword evidence="5 8" id="KW-1133">Transmembrane helix</keyword>
<comment type="caution">
    <text evidence="9">The sequence shown here is derived from an EMBL/GenBank/DDBJ whole genome shotgun (WGS) entry which is preliminary data.</text>
</comment>
<evidence type="ECO:0000313" key="10">
    <source>
        <dbReference type="Proteomes" id="UP000549913"/>
    </source>
</evidence>
<dbReference type="SUPFAM" id="SSF103481">
    <property type="entry name" value="Multidrug resistance efflux transporter EmrE"/>
    <property type="match status" value="1"/>
</dbReference>
<keyword evidence="4 7" id="KW-0812">Transmembrane</keyword>
<keyword evidence="2" id="KW-0813">Transport</keyword>
<dbReference type="InterPro" id="IPR000390">
    <property type="entry name" value="Small_drug/metabolite_transptr"/>
</dbReference>
<feature type="transmembrane region" description="Helical" evidence="8">
    <location>
        <begin position="7"/>
        <end position="27"/>
    </location>
</feature>
<keyword evidence="10" id="KW-1185">Reference proteome</keyword>
<evidence type="ECO:0000256" key="4">
    <source>
        <dbReference type="ARBA" id="ARBA00022692"/>
    </source>
</evidence>
<feature type="transmembrane region" description="Helical" evidence="8">
    <location>
        <begin position="60"/>
        <end position="80"/>
    </location>
</feature>
<dbReference type="InterPro" id="IPR045324">
    <property type="entry name" value="Small_multidrug_res"/>
</dbReference>
<proteinExistence type="inferred from homology"/>
<gene>
    <name evidence="9" type="ORF">BJ984_000357</name>
</gene>
<protein>
    <submittedName>
        <fullName evidence="9">Small multidrug resistance pump</fullName>
    </submittedName>
</protein>
<keyword evidence="3" id="KW-1003">Cell membrane</keyword>
<keyword evidence="6 8" id="KW-0472">Membrane</keyword>
<feature type="transmembrane region" description="Helical" evidence="8">
    <location>
        <begin position="33"/>
        <end position="53"/>
    </location>
</feature>
<dbReference type="PANTHER" id="PTHR30561:SF1">
    <property type="entry name" value="MULTIDRUG TRANSPORTER EMRE"/>
    <property type="match status" value="1"/>
</dbReference>
<evidence type="ECO:0000256" key="1">
    <source>
        <dbReference type="ARBA" id="ARBA00004651"/>
    </source>
</evidence>
<dbReference type="Proteomes" id="UP000549913">
    <property type="component" value="Unassembled WGS sequence"/>
</dbReference>
<evidence type="ECO:0000256" key="2">
    <source>
        <dbReference type="ARBA" id="ARBA00022448"/>
    </source>
</evidence>
<dbReference type="AlphaFoldDB" id="A0A852SLP6"/>
<reference evidence="9 10" key="1">
    <citation type="submission" date="2020-07" db="EMBL/GenBank/DDBJ databases">
        <title>Sequencing the genomes of 1000 actinobacteria strains.</title>
        <authorList>
            <person name="Klenk H.-P."/>
        </authorList>
    </citation>
    <scope>NUCLEOTIDE SEQUENCE [LARGE SCALE GENOMIC DNA]</scope>
    <source>
        <strain evidence="9 10">DSM 26474</strain>
    </source>
</reference>
<evidence type="ECO:0000256" key="8">
    <source>
        <dbReference type="SAM" id="Phobius"/>
    </source>
</evidence>
<feature type="transmembrane region" description="Helical" evidence="8">
    <location>
        <begin position="86"/>
        <end position="104"/>
    </location>
</feature>
<evidence type="ECO:0000256" key="5">
    <source>
        <dbReference type="ARBA" id="ARBA00022989"/>
    </source>
</evidence>
<dbReference type="GO" id="GO:0005886">
    <property type="term" value="C:plasma membrane"/>
    <property type="evidence" value="ECO:0007669"/>
    <property type="project" value="UniProtKB-SubCell"/>
</dbReference>
<dbReference type="GO" id="GO:0022857">
    <property type="term" value="F:transmembrane transporter activity"/>
    <property type="evidence" value="ECO:0007669"/>
    <property type="project" value="InterPro"/>
</dbReference>